<evidence type="ECO:0000313" key="2">
    <source>
        <dbReference type="EMBL" id="PJJ60986.1"/>
    </source>
</evidence>
<keyword evidence="3" id="KW-1185">Reference proteome</keyword>
<evidence type="ECO:0000313" key="3">
    <source>
        <dbReference type="Proteomes" id="UP000228535"/>
    </source>
</evidence>
<gene>
    <name evidence="2" type="ORF">CLV45_2423</name>
</gene>
<dbReference type="InterPro" id="IPR012373">
    <property type="entry name" value="Ferrdict_sens_TM"/>
</dbReference>
<dbReference type="PANTHER" id="PTHR30273">
    <property type="entry name" value="PERIPLASMIC SIGNAL SENSOR AND SIGMA FACTOR ACTIVATOR FECR-RELATED"/>
    <property type="match status" value="1"/>
</dbReference>
<comment type="caution">
    <text evidence="2">The sequence shown here is derived from an EMBL/GenBank/DDBJ whole genome shotgun (WGS) entry which is preliminary data.</text>
</comment>
<organism evidence="2 3">
    <name type="scientific">Hymenobacter chitinivorans DSM 11115</name>
    <dbReference type="NCBI Taxonomy" id="1121954"/>
    <lineage>
        <taxon>Bacteria</taxon>
        <taxon>Pseudomonadati</taxon>
        <taxon>Bacteroidota</taxon>
        <taxon>Cytophagia</taxon>
        <taxon>Cytophagales</taxon>
        <taxon>Hymenobacteraceae</taxon>
        <taxon>Hymenobacter</taxon>
    </lineage>
</organism>
<dbReference type="AlphaFoldDB" id="A0A2M9BSQ6"/>
<proteinExistence type="predicted"/>
<dbReference type="Gene3D" id="2.60.120.1440">
    <property type="match status" value="1"/>
</dbReference>
<reference evidence="2 3" key="1">
    <citation type="submission" date="2017-11" db="EMBL/GenBank/DDBJ databases">
        <title>Genomic Encyclopedia of Archaeal and Bacterial Type Strains, Phase II (KMG-II): From Individual Species to Whole Genera.</title>
        <authorList>
            <person name="Goeker M."/>
        </authorList>
    </citation>
    <scope>NUCLEOTIDE SEQUENCE [LARGE SCALE GENOMIC DNA]</scope>
    <source>
        <strain evidence="2 3">DSM 11115</strain>
    </source>
</reference>
<dbReference type="Proteomes" id="UP000228535">
    <property type="component" value="Unassembled WGS sequence"/>
</dbReference>
<protein>
    <submittedName>
        <fullName evidence="2">Ferric-dicitrate binding protein FerR (Iron transport regulator)</fullName>
    </submittedName>
</protein>
<accession>A0A2M9BSQ6</accession>
<dbReference type="Pfam" id="PF04773">
    <property type="entry name" value="FecR"/>
    <property type="match status" value="1"/>
</dbReference>
<evidence type="ECO:0000259" key="1">
    <source>
        <dbReference type="Pfam" id="PF04773"/>
    </source>
</evidence>
<feature type="domain" description="FecR protein" evidence="1">
    <location>
        <begin position="121"/>
        <end position="214"/>
    </location>
</feature>
<dbReference type="PANTHER" id="PTHR30273:SF2">
    <property type="entry name" value="PROTEIN FECR"/>
    <property type="match status" value="1"/>
</dbReference>
<sequence>MVTPPGLCNSVMKPRNSPFYHLPARLQRYLRSRLTSPRQQRREQWLDELAAATPDDDELITREREAERRARILEEIRARTQPSARVLPLWPGLRVAAVLLPLLVAAAVLWPRLQTPQPLHYATGVGEHREVVLPDSSHVWLRPRSELTCAATFGKVRAVQLRGEAFFEVTKDPKHPFVVHTGKVAVRVLGTSFLVKAYAALPTTTVLVRTGRVQVAQQQRILGVLRPHDQLLYNTITQQLAITQNEYSDLLPTSRLLTFEQASLPEILLLLENTYPIHFELGRDAPTVALTGSLDPSLSADQLTDVLNALLQRHHLHITKRTATTYQIH</sequence>
<name>A0A2M9BSQ6_9BACT</name>
<dbReference type="EMBL" id="PGFA01000001">
    <property type="protein sequence ID" value="PJJ60986.1"/>
    <property type="molecule type" value="Genomic_DNA"/>
</dbReference>
<dbReference type="PIRSF" id="PIRSF018266">
    <property type="entry name" value="FecR"/>
    <property type="match status" value="1"/>
</dbReference>
<dbReference type="GO" id="GO:0016989">
    <property type="term" value="F:sigma factor antagonist activity"/>
    <property type="evidence" value="ECO:0007669"/>
    <property type="project" value="TreeGrafter"/>
</dbReference>
<dbReference type="InterPro" id="IPR006860">
    <property type="entry name" value="FecR"/>
</dbReference>